<proteinExistence type="predicted"/>
<evidence type="ECO:0008006" key="4">
    <source>
        <dbReference type="Google" id="ProtNLM"/>
    </source>
</evidence>
<dbReference type="EMBL" id="LVJN01000019">
    <property type="protein sequence ID" value="OSM04251.1"/>
    <property type="molecule type" value="Genomic_DNA"/>
</dbReference>
<dbReference type="PROSITE" id="PS51257">
    <property type="entry name" value="PROKAR_LIPOPROTEIN"/>
    <property type="match status" value="1"/>
</dbReference>
<dbReference type="STRING" id="1434232.MAIT1_04119"/>
<evidence type="ECO:0000313" key="2">
    <source>
        <dbReference type="EMBL" id="OSM04251.1"/>
    </source>
</evidence>
<accession>A0A1Y2K736</accession>
<protein>
    <recommendedName>
        <fullName evidence="4">Outer-membrane lipoprotein LolB</fullName>
    </recommendedName>
</protein>
<dbReference type="RefSeq" id="WP_085442351.1">
    <property type="nucleotide sequence ID" value="NZ_LVJN01000019.1"/>
</dbReference>
<reference evidence="2 3" key="1">
    <citation type="journal article" date="2016" name="BMC Genomics">
        <title>Combined genomic and structural analyses of a cultured magnetotactic bacterium reveals its niche adaptation to a dynamic environment.</title>
        <authorList>
            <person name="Araujo A.C."/>
            <person name="Morillo V."/>
            <person name="Cypriano J."/>
            <person name="Teixeira L.C."/>
            <person name="Leao P."/>
            <person name="Lyra S."/>
            <person name="Almeida L.G."/>
            <person name="Bazylinski D.A."/>
            <person name="Vasconcellos A.T."/>
            <person name="Abreu F."/>
            <person name="Lins U."/>
        </authorList>
    </citation>
    <scope>NUCLEOTIDE SEQUENCE [LARGE SCALE GENOMIC DNA]</scope>
    <source>
        <strain evidence="2 3">IT-1</strain>
    </source>
</reference>
<dbReference type="Proteomes" id="UP000194003">
    <property type="component" value="Unassembled WGS sequence"/>
</dbReference>
<keyword evidence="1" id="KW-0732">Signal</keyword>
<dbReference type="Gene3D" id="2.50.20.10">
    <property type="entry name" value="Lipoprotein localisation LolA/LolB/LppX"/>
    <property type="match status" value="1"/>
</dbReference>
<name>A0A1Y2K736_9PROT</name>
<sequence length="273" mass="30556">MSGEKRIVRMPRAARLALALMVLLGLAACAPVASINDSFRAAKPGASPDQLLEQARAWQVNRDRELPEYWILKGVLDIDHPENGRRNSVMLHGHSSERLRMIVYGPFRQVALEVWLGDQWVDRVDAGNATVTSVPADAFGLAYLTGLELHPRVLINILLGVVDLRDPVQVQQQPGGLFLKTAAGEMLLVTPETGRPLRRQGEARPGMQYHAYYEWGSERGILPERIVVKLGEKTTLTLIPKSWNPHADDLPADWRAAYGKKAKFNHVMPLRRR</sequence>
<comment type="caution">
    <text evidence="2">The sequence shown here is derived from an EMBL/GenBank/DDBJ whole genome shotgun (WGS) entry which is preliminary data.</text>
</comment>
<keyword evidence="3" id="KW-1185">Reference proteome</keyword>
<gene>
    <name evidence="2" type="ORF">MAIT1_04119</name>
</gene>
<dbReference type="AlphaFoldDB" id="A0A1Y2K736"/>
<evidence type="ECO:0000313" key="3">
    <source>
        <dbReference type="Proteomes" id="UP000194003"/>
    </source>
</evidence>
<feature type="chain" id="PRO_5012802085" description="Outer-membrane lipoprotein LolB" evidence="1">
    <location>
        <begin position="34"/>
        <end position="273"/>
    </location>
</feature>
<evidence type="ECO:0000256" key="1">
    <source>
        <dbReference type="SAM" id="SignalP"/>
    </source>
</evidence>
<dbReference type="OrthoDB" id="3250815at2"/>
<organism evidence="2 3">
    <name type="scientific">Magnetofaba australis IT-1</name>
    <dbReference type="NCBI Taxonomy" id="1434232"/>
    <lineage>
        <taxon>Bacteria</taxon>
        <taxon>Pseudomonadati</taxon>
        <taxon>Pseudomonadota</taxon>
        <taxon>Magnetococcia</taxon>
        <taxon>Magnetococcales</taxon>
        <taxon>Magnetococcaceae</taxon>
        <taxon>Magnetofaba</taxon>
    </lineage>
</organism>
<feature type="signal peptide" evidence="1">
    <location>
        <begin position="1"/>
        <end position="33"/>
    </location>
</feature>